<evidence type="ECO:0000313" key="16">
    <source>
        <dbReference type="Proteomes" id="UP000525078"/>
    </source>
</evidence>
<feature type="domain" description="CSC1/OSCA1-like cytosolic" evidence="14">
    <location>
        <begin position="577"/>
        <end position="739"/>
    </location>
</feature>
<evidence type="ECO:0000256" key="7">
    <source>
        <dbReference type="ARBA" id="ARBA00023065"/>
    </source>
</evidence>
<feature type="compositionally biased region" description="Polar residues" evidence="10">
    <location>
        <begin position="1"/>
        <end position="10"/>
    </location>
</feature>
<keyword evidence="8 11" id="KW-0472">Membrane</keyword>
<dbReference type="InterPro" id="IPR032880">
    <property type="entry name" value="CSC1/OSCA1-like_N"/>
</dbReference>
<evidence type="ECO:0000313" key="15">
    <source>
        <dbReference type="EMBL" id="KAF4370106.1"/>
    </source>
</evidence>
<dbReference type="EMBL" id="JAATIP010000119">
    <property type="protein sequence ID" value="KAF4370106.1"/>
    <property type="molecule type" value="Genomic_DNA"/>
</dbReference>
<evidence type="ECO:0000256" key="8">
    <source>
        <dbReference type="ARBA" id="ARBA00023136"/>
    </source>
</evidence>
<gene>
    <name evidence="15" type="ORF">F8388_007247</name>
</gene>
<evidence type="ECO:0000256" key="9">
    <source>
        <dbReference type="ARBA" id="ARBA00023303"/>
    </source>
</evidence>
<feature type="domain" description="CSC1/OSCA1-like 7TM region" evidence="12">
    <location>
        <begin position="750"/>
        <end position="1022"/>
    </location>
</feature>
<keyword evidence="7" id="KW-0406">Ion transport</keyword>
<keyword evidence="6 11" id="KW-1133">Transmembrane helix</keyword>
<evidence type="ECO:0000256" key="4">
    <source>
        <dbReference type="ARBA" id="ARBA00022692"/>
    </source>
</evidence>
<feature type="domain" description="CSC1/OSCA1-like N-terminal transmembrane" evidence="13">
    <location>
        <begin position="386"/>
        <end position="556"/>
    </location>
</feature>
<feature type="region of interest" description="Disordered" evidence="10">
    <location>
        <begin position="247"/>
        <end position="282"/>
    </location>
</feature>
<evidence type="ECO:0000256" key="11">
    <source>
        <dbReference type="SAM" id="Phobius"/>
    </source>
</evidence>
<feature type="region of interest" description="Disordered" evidence="10">
    <location>
        <begin position="1"/>
        <end position="21"/>
    </location>
</feature>
<dbReference type="Pfam" id="PF14703">
    <property type="entry name" value="PHM7_cyt"/>
    <property type="match status" value="1"/>
</dbReference>
<feature type="compositionally biased region" description="Low complexity" evidence="10">
    <location>
        <begin position="11"/>
        <end position="21"/>
    </location>
</feature>
<keyword evidence="9" id="KW-0407">Ion channel</keyword>
<dbReference type="InterPro" id="IPR003864">
    <property type="entry name" value="CSC1/OSCA1-like_7TM"/>
</dbReference>
<feature type="transmembrane region" description="Helical" evidence="11">
    <location>
        <begin position="480"/>
        <end position="502"/>
    </location>
</feature>
<feature type="transmembrane region" description="Helical" evidence="11">
    <location>
        <begin position="535"/>
        <end position="554"/>
    </location>
</feature>
<accession>A0A7J6FHD6</accession>
<evidence type="ECO:0000259" key="12">
    <source>
        <dbReference type="Pfam" id="PF02714"/>
    </source>
</evidence>
<proteinExistence type="inferred from homology"/>
<keyword evidence="3" id="KW-0813">Transport</keyword>
<dbReference type="Pfam" id="PF13967">
    <property type="entry name" value="RSN1_TM"/>
    <property type="match status" value="1"/>
</dbReference>
<comment type="subcellular location">
    <subcellularLocation>
        <location evidence="1">Membrane</location>
        <topology evidence="1">Multi-pass membrane protein</topology>
    </subcellularLocation>
</comment>
<keyword evidence="5" id="KW-0106">Calcium</keyword>
<feature type="transmembrane region" description="Helical" evidence="11">
    <location>
        <begin position="349"/>
        <end position="370"/>
    </location>
</feature>
<dbReference type="Pfam" id="PF02714">
    <property type="entry name" value="RSN1_7TM"/>
    <property type="match status" value="1"/>
</dbReference>
<name>A0A7J6FHD6_CANSA</name>
<dbReference type="GO" id="GO:0005227">
    <property type="term" value="F:calcium-activated cation channel activity"/>
    <property type="evidence" value="ECO:0007669"/>
    <property type="project" value="InterPro"/>
</dbReference>
<reference evidence="15 16" key="1">
    <citation type="journal article" date="2020" name="bioRxiv">
        <title>Sequence and annotation of 42 cannabis genomes reveals extensive copy number variation in cannabinoid synthesis and pathogen resistance genes.</title>
        <authorList>
            <person name="Mckernan K.J."/>
            <person name="Helbert Y."/>
            <person name="Kane L.T."/>
            <person name="Ebling H."/>
            <person name="Zhang L."/>
            <person name="Liu B."/>
            <person name="Eaton Z."/>
            <person name="Mclaughlin S."/>
            <person name="Kingan S."/>
            <person name="Baybayan P."/>
            <person name="Concepcion G."/>
            <person name="Jordan M."/>
            <person name="Riva A."/>
            <person name="Barbazuk W."/>
            <person name="Harkins T."/>
        </authorList>
    </citation>
    <scope>NUCLEOTIDE SEQUENCE [LARGE SCALE GENOMIC DNA]</scope>
    <source>
        <strain evidence="16">cv. Jamaican Lion 4</strain>
        <tissue evidence="15">Leaf</tissue>
    </source>
</reference>
<evidence type="ECO:0000259" key="13">
    <source>
        <dbReference type="Pfam" id="PF13967"/>
    </source>
</evidence>
<dbReference type="PANTHER" id="PTHR13018:SF96">
    <property type="entry name" value="OS05G0393800 PROTEIN"/>
    <property type="match status" value="1"/>
</dbReference>
<evidence type="ECO:0000256" key="5">
    <source>
        <dbReference type="ARBA" id="ARBA00022837"/>
    </source>
</evidence>
<dbReference type="InterPro" id="IPR045122">
    <property type="entry name" value="Csc1-like"/>
</dbReference>
<feature type="transmembrane region" description="Helical" evidence="11">
    <location>
        <begin position="951"/>
        <end position="976"/>
    </location>
</feature>
<dbReference type="AlphaFoldDB" id="A0A7J6FHD6"/>
<dbReference type="InterPro" id="IPR027815">
    <property type="entry name" value="CSC1/OSCA1-like_cyt"/>
</dbReference>
<feature type="compositionally biased region" description="Acidic residues" evidence="10">
    <location>
        <begin position="247"/>
        <end position="264"/>
    </location>
</feature>
<evidence type="ECO:0000259" key="14">
    <source>
        <dbReference type="Pfam" id="PF14703"/>
    </source>
</evidence>
<organism evidence="15 16">
    <name type="scientific">Cannabis sativa</name>
    <name type="common">Hemp</name>
    <name type="synonym">Marijuana</name>
    <dbReference type="NCBI Taxonomy" id="3483"/>
    <lineage>
        <taxon>Eukaryota</taxon>
        <taxon>Viridiplantae</taxon>
        <taxon>Streptophyta</taxon>
        <taxon>Embryophyta</taxon>
        <taxon>Tracheophyta</taxon>
        <taxon>Spermatophyta</taxon>
        <taxon>Magnoliopsida</taxon>
        <taxon>eudicotyledons</taxon>
        <taxon>Gunneridae</taxon>
        <taxon>Pentapetalae</taxon>
        <taxon>rosids</taxon>
        <taxon>fabids</taxon>
        <taxon>Rosales</taxon>
        <taxon>Cannabaceae</taxon>
        <taxon>Cannabis</taxon>
    </lineage>
</organism>
<feature type="transmembrane region" description="Helical" evidence="11">
    <location>
        <begin position="390"/>
        <end position="409"/>
    </location>
</feature>
<feature type="transmembrane region" description="Helical" evidence="11">
    <location>
        <begin position="844"/>
        <end position="863"/>
    </location>
</feature>
<dbReference type="Proteomes" id="UP000525078">
    <property type="component" value="Unassembled WGS sequence"/>
</dbReference>
<evidence type="ECO:0000256" key="6">
    <source>
        <dbReference type="ARBA" id="ARBA00022989"/>
    </source>
</evidence>
<dbReference type="PANTHER" id="PTHR13018">
    <property type="entry name" value="PROBABLE MEMBRANE PROTEIN DUF221-RELATED"/>
    <property type="match status" value="1"/>
</dbReference>
<evidence type="ECO:0000256" key="2">
    <source>
        <dbReference type="ARBA" id="ARBA00007779"/>
    </source>
</evidence>
<comment type="caution">
    <text evidence="15">The sequence shown here is derived from an EMBL/GenBank/DDBJ whole genome shotgun (WGS) entry which is preliminary data.</text>
</comment>
<feature type="region of interest" description="Disordered" evidence="10">
    <location>
        <begin position="1107"/>
        <end position="1135"/>
    </location>
</feature>
<evidence type="ECO:0000256" key="10">
    <source>
        <dbReference type="SAM" id="MobiDB-lite"/>
    </source>
</evidence>
<evidence type="ECO:0000256" key="1">
    <source>
        <dbReference type="ARBA" id="ARBA00004141"/>
    </source>
</evidence>
<keyword evidence="4 11" id="KW-0812">Transmembrane</keyword>
<comment type="similarity">
    <text evidence="2">Belongs to the CSC1 (TC 1.A.17) family.</text>
</comment>
<feature type="transmembrane region" description="Helical" evidence="11">
    <location>
        <begin position="796"/>
        <end position="823"/>
    </location>
</feature>
<dbReference type="GO" id="GO:0005886">
    <property type="term" value="C:plasma membrane"/>
    <property type="evidence" value="ECO:0007669"/>
    <property type="project" value="TreeGrafter"/>
</dbReference>
<sequence length="1135" mass="128487">MSANQRLRPNSLSQGSDSSSDSGILNERILVLVFESIKWDIQTICSAASVNRKLRALAERYLWRELCVYRAPRMVATLTNGAPATRMGGGWNTLAKLMFFCCGCESSRQFRVSKSSPGHFVKASRFSKTSGRSFLVKDCRSDLLFVSDPCEHPMGEKEDDLGIYRGVFQGFLRSKTRACLLRRQVALEERVRCPYCGSRVWSMKTARLIPKSASRRLGSHDDGLEYFVCINGHLHGACWLVPLSDEDEEDDNDNELDKNDDDGDCGVQGQDEATQGSLNHCDDDDRTVGYGKVVSTRGRDEGLRDEWASQIDIGCLPRASVLPQTKHSSELVAAVDVSLCPKNLTVETLMAFTLSALIFPNLHLTYIHILRFQNRVTQEMASLQDIGMSAAINILSALSFLVAFALLRLQPINDRVYFPKWYLKGIRGSPTKSGGLVKNVVNLDLKTYIKFLNWMPAALNMPEPELTEHAGLDSTAFMRIYLLGLKIFIPITLLAFVVLVPVNWTGNTLERIKDLTFSNIDKLSISNVPPGSNRFWAHLLMSYVFSYWTCYVLYYEYKTIASLRLRYLASENRRPDQFTVLVKNVPPDPDESVSEHVEHFFCVNHPDHYLMHHVVYNANNLAKLVAKKKSLQNWLVYYQNKHERHPTKKPTTKTGLWGLWGSRVDAVGYYTAEISKLNQEENAERERVASDPTATVPAAFVSFKTRWGAAVCAQTQQSSNPTIWLTEWAPQPRDVFWDNLAIPYVELSVRRLLMAICLFLLTFFFMIPIAFVQSLANIEGIMKVLPFLKPLIEKKVVKSVIQGFLPGIVLKIFLILLPTILMTMSRIEGFTSLSSLERRSAEKYHLFILVNVFLGSIVTGTAFQQLEKFINEPSTEFTKTIGVSIPMKATFFMTYVMVDGWAGVAAEILRLVPLVMFHLKNTFLVKTEEDREQAMDPGCLDFATSEPRIQLYFLIGLVYSVITPVLLPFIVVFFAFSYMVFRHQIINVYDQKYESAAAFWPQVHKRVITGLIISQLLLMGLFSTKGVAKSTLLLIAQPIMTFWFHRLCKGRFETAFMKLPLQEAMVKDTLEKATEPNLNLRAYLKDAYVHPVFKGGELERPVAIDEEENSPLVATKRNSYRSSRHDSDASSEVGV</sequence>
<protein>
    <submittedName>
        <fullName evidence="15">Uncharacterized protein</fullName>
    </submittedName>
</protein>
<evidence type="ECO:0000256" key="3">
    <source>
        <dbReference type="ARBA" id="ARBA00022448"/>
    </source>
</evidence>
<feature type="transmembrane region" description="Helical" evidence="11">
    <location>
        <begin position="752"/>
        <end position="776"/>
    </location>
</feature>